<dbReference type="Pfam" id="PF07729">
    <property type="entry name" value="FCD"/>
    <property type="match status" value="1"/>
</dbReference>
<protein>
    <submittedName>
        <fullName evidence="5">DNA-binding GntR family transcriptional regulator</fullName>
    </submittedName>
</protein>
<keyword evidence="2 5" id="KW-0238">DNA-binding</keyword>
<dbReference type="InterPro" id="IPR011711">
    <property type="entry name" value="GntR_C"/>
</dbReference>
<dbReference type="GO" id="GO:0003700">
    <property type="term" value="F:DNA-binding transcription factor activity"/>
    <property type="evidence" value="ECO:0007669"/>
    <property type="project" value="InterPro"/>
</dbReference>
<evidence type="ECO:0000256" key="3">
    <source>
        <dbReference type="ARBA" id="ARBA00023163"/>
    </source>
</evidence>
<dbReference type="Gene3D" id="1.10.10.10">
    <property type="entry name" value="Winged helix-like DNA-binding domain superfamily/Winged helix DNA-binding domain"/>
    <property type="match status" value="1"/>
</dbReference>
<dbReference type="SMART" id="SM00895">
    <property type="entry name" value="FCD"/>
    <property type="match status" value="1"/>
</dbReference>
<evidence type="ECO:0000256" key="2">
    <source>
        <dbReference type="ARBA" id="ARBA00023125"/>
    </source>
</evidence>
<dbReference type="EMBL" id="PVTP01000005">
    <property type="protein sequence ID" value="PRY77713.1"/>
    <property type="molecule type" value="Genomic_DNA"/>
</dbReference>
<comment type="caution">
    <text evidence="5">The sequence shown here is derived from an EMBL/GenBank/DDBJ whole genome shotgun (WGS) entry which is preliminary data.</text>
</comment>
<dbReference type="GO" id="GO:0003677">
    <property type="term" value="F:DNA binding"/>
    <property type="evidence" value="ECO:0007669"/>
    <property type="project" value="UniProtKB-KW"/>
</dbReference>
<feature type="domain" description="HTH gntR-type" evidence="4">
    <location>
        <begin position="13"/>
        <end position="80"/>
    </location>
</feature>
<evidence type="ECO:0000313" key="6">
    <source>
        <dbReference type="Proteomes" id="UP000238007"/>
    </source>
</evidence>
<organism evidence="5 6">
    <name type="scientific">Yoonia maritima</name>
    <dbReference type="NCBI Taxonomy" id="1435347"/>
    <lineage>
        <taxon>Bacteria</taxon>
        <taxon>Pseudomonadati</taxon>
        <taxon>Pseudomonadota</taxon>
        <taxon>Alphaproteobacteria</taxon>
        <taxon>Rhodobacterales</taxon>
        <taxon>Paracoccaceae</taxon>
        <taxon>Yoonia</taxon>
    </lineage>
</organism>
<dbReference type="AlphaFoldDB" id="A0A2T0VZF2"/>
<dbReference type="SUPFAM" id="SSF46785">
    <property type="entry name" value="Winged helix' DNA-binding domain"/>
    <property type="match status" value="1"/>
</dbReference>
<dbReference type="Proteomes" id="UP000238007">
    <property type="component" value="Unassembled WGS sequence"/>
</dbReference>
<dbReference type="InterPro" id="IPR000524">
    <property type="entry name" value="Tscrpt_reg_HTH_GntR"/>
</dbReference>
<dbReference type="OrthoDB" id="8638122at2"/>
<dbReference type="InterPro" id="IPR036390">
    <property type="entry name" value="WH_DNA-bd_sf"/>
</dbReference>
<name>A0A2T0VZF2_9RHOB</name>
<dbReference type="SMART" id="SM00345">
    <property type="entry name" value="HTH_GNTR"/>
    <property type="match status" value="1"/>
</dbReference>
<keyword evidence="1" id="KW-0805">Transcription regulation</keyword>
<dbReference type="SUPFAM" id="SSF48008">
    <property type="entry name" value="GntR ligand-binding domain-like"/>
    <property type="match status" value="1"/>
</dbReference>
<dbReference type="PANTHER" id="PTHR43537">
    <property type="entry name" value="TRANSCRIPTIONAL REGULATOR, GNTR FAMILY"/>
    <property type="match status" value="1"/>
</dbReference>
<evidence type="ECO:0000313" key="5">
    <source>
        <dbReference type="EMBL" id="PRY77713.1"/>
    </source>
</evidence>
<keyword evidence="3" id="KW-0804">Transcription</keyword>
<proteinExistence type="predicted"/>
<reference evidence="5 6" key="1">
    <citation type="submission" date="2018-03" db="EMBL/GenBank/DDBJ databases">
        <title>Genomic Encyclopedia of Archaeal and Bacterial Type Strains, Phase II (KMG-II): from individual species to whole genera.</title>
        <authorList>
            <person name="Goeker M."/>
        </authorList>
    </citation>
    <scope>NUCLEOTIDE SEQUENCE [LARGE SCALE GENOMIC DNA]</scope>
    <source>
        <strain evidence="5 6">DSM 101533</strain>
    </source>
</reference>
<dbReference type="InterPro" id="IPR008920">
    <property type="entry name" value="TF_FadR/GntR_C"/>
</dbReference>
<evidence type="ECO:0000256" key="1">
    <source>
        <dbReference type="ARBA" id="ARBA00023015"/>
    </source>
</evidence>
<gene>
    <name evidence="5" type="ORF">CLV80_105197</name>
</gene>
<dbReference type="InterPro" id="IPR036388">
    <property type="entry name" value="WH-like_DNA-bd_sf"/>
</dbReference>
<dbReference type="RefSeq" id="WP_106357337.1">
    <property type="nucleotide sequence ID" value="NZ_PVTP01000005.1"/>
</dbReference>
<evidence type="ECO:0000259" key="4">
    <source>
        <dbReference type="PROSITE" id="PS50949"/>
    </source>
</evidence>
<keyword evidence="6" id="KW-1185">Reference proteome</keyword>
<dbReference type="PANTHER" id="PTHR43537:SF5">
    <property type="entry name" value="UXU OPERON TRANSCRIPTIONAL REGULATOR"/>
    <property type="match status" value="1"/>
</dbReference>
<accession>A0A2T0VZF2</accession>
<dbReference type="PROSITE" id="PS50949">
    <property type="entry name" value="HTH_GNTR"/>
    <property type="match status" value="1"/>
</dbReference>
<dbReference type="Gene3D" id="1.20.120.530">
    <property type="entry name" value="GntR ligand-binding domain-like"/>
    <property type="match status" value="1"/>
</dbReference>
<dbReference type="Pfam" id="PF00392">
    <property type="entry name" value="GntR"/>
    <property type="match status" value="1"/>
</dbReference>
<sequence>MPALASLAQLQTTTATDQVFQALYSAIITLELAPGTKVSEAEIARNLGVSRQPVRDAFYRLSELGFMLIRPQRATTITYISEQALLDARFIRTALEVECMRTAISKITDDDILRLEGLINQQEAAIKTDDRLGFHALDDEFHEVICEIAGHPNAWNLIHEQKVHLDRVRYLSLAFGAQSALDDHRAIMQCIRDRDPDGAEKQLRTHLSRILNILEQVSASHPELMESQQK</sequence>